<keyword evidence="1" id="KW-0479">Metal-binding</keyword>
<feature type="domain" description="Cupin type-2" evidence="2">
    <location>
        <begin position="25"/>
        <end position="90"/>
    </location>
</feature>
<evidence type="ECO:0000259" key="2">
    <source>
        <dbReference type="Pfam" id="PF07883"/>
    </source>
</evidence>
<sequence>MNNGTGEMSARMYMDKQGKIIPTVIHEGGSIGLHKHETSDDINYVLSGTGKAIRDGQEELLHAGACHICKKGSEHSTINTGDNDLTMLTVIVKR</sequence>
<dbReference type="eggNOG" id="COG0662">
    <property type="taxonomic scope" value="Bacteria"/>
</dbReference>
<dbReference type="SUPFAM" id="SSF51182">
    <property type="entry name" value="RmlC-like cupins"/>
    <property type="match status" value="1"/>
</dbReference>
<dbReference type="InterPro" id="IPR013096">
    <property type="entry name" value="Cupin_2"/>
</dbReference>
<dbReference type="OrthoDB" id="9791637at2"/>
<dbReference type="InterPro" id="IPR014710">
    <property type="entry name" value="RmlC-like_jellyroll"/>
</dbReference>
<gene>
    <name evidence="3" type="ordered locus">Ccur_10260</name>
</gene>
<dbReference type="InterPro" id="IPR051610">
    <property type="entry name" value="GPI/OXD"/>
</dbReference>
<reference evidence="3 4" key="1">
    <citation type="journal article" date="2009" name="Stand. Genomic Sci.">
        <title>Complete genome sequence of Cryptobacterium curtum type strain (12-3).</title>
        <authorList>
            <person name="Mavrommatis K."/>
            <person name="Pukall R."/>
            <person name="Rohde C."/>
            <person name="Chen F."/>
            <person name="Sims D."/>
            <person name="Brettin T."/>
            <person name="Kuske C."/>
            <person name="Detter J.C."/>
            <person name="Han C."/>
            <person name="Lapidus A."/>
            <person name="Copeland A."/>
            <person name="Glavina Del Rio T."/>
            <person name="Nolan M."/>
            <person name="Lucas S."/>
            <person name="Tice H."/>
            <person name="Cheng J.F."/>
            <person name="Bruce D."/>
            <person name="Goodwin L."/>
            <person name="Pitluck S."/>
            <person name="Ovchinnikova G."/>
            <person name="Pati A."/>
            <person name="Ivanova N."/>
            <person name="Chen A."/>
            <person name="Palaniappan K."/>
            <person name="Chain P."/>
            <person name="D'haeseleer P."/>
            <person name="Goker M."/>
            <person name="Bristow J."/>
            <person name="Eisen J.A."/>
            <person name="Markowitz V."/>
            <person name="Hugenholtz P."/>
            <person name="Rohde M."/>
            <person name="Klenk H.P."/>
            <person name="Kyrpides N.C."/>
        </authorList>
    </citation>
    <scope>NUCLEOTIDE SEQUENCE [LARGE SCALE GENOMIC DNA]</scope>
    <source>
        <strain evidence="4">ATCC 700683 / DSM 15641 / 12-3</strain>
    </source>
</reference>
<evidence type="ECO:0000256" key="1">
    <source>
        <dbReference type="ARBA" id="ARBA00022723"/>
    </source>
</evidence>
<dbReference type="EMBL" id="CP001682">
    <property type="protein sequence ID" value="ACU94717.1"/>
    <property type="molecule type" value="Genomic_DNA"/>
</dbReference>
<name>C7MP77_CRYCD</name>
<dbReference type="PANTHER" id="PTHR35848:SF6">
    <property type="entry name" value="CUPIN TYPE-2 DOMAIN-CONTAINING PROTEIN"/>
    <property type="match status" value="1"/>
</dbReference>
<dbReference type="KEGG" id="ccu:Ccur_10260"/>
<dbReference type="HOGENOM" id="CLU_116722_3_2_11"/>
<protein>
    <submittedName>
        <fullName evidence="3">Cupin domain-containing protein</fullName>
    </submittedName>
</protein>
<proteinExistence type="predicted"/>
<accession>C7MP77</accession>
<keyword evidence="4" id="KW-1185">Reference proteome</keyword>
<evidence type="ECO:0000313" key="3">
    <source>
        <dbReference type="EMBL" id="ACU94717.1"/>
    </source>
</evidence>
<dbReference type="PANTHER" id="PTHR35848">
    <property type="entry name" value="OXALATE-BINDING PROTEIN"/>
    <property type="match status" value="1"/>
</dbReference>
<dbReference type="AlphaFoldDB" id="C7MP77"/>
<dbReference type="Gene3D" id="2.60.120.10">
    <property type="entry name" value="Jelly Rolls"/>
    <property type="match status" value="1"/>
</dbReference>
<dbReference type="RefSeq" id="WP_012803402.1">
    <property type="nucleotide sequence ID" value="NC_013170.1"/>
</dbReference>
<evidence type="ECO:0000313" key="4">
    <source>
        <dbReference type="Proteomes" id="UP000000954"/>
    </source>
</evidence>
<dbReference type="InterPro" id="IPR011051">
    <property type="entry name" value="RmlC_Cupin_sf"/>
</dbReference>
<organism evidence="3 4">
    <name type="scientific">Cryptobacterium curtum (strain ATCC 700683 / DSM 15641 / CCUG 43107 / 12-3)</name>
    <dbReference type="NCBI Taxonomy" id="469378"/>
    <lineage>
        <taxon>Bacteria</taxon>
        <taxon>Bacillati</taxon>
        <taxon>Actinomycetota</taxon>
        <taxon>Coriobacteriia</taxon>
        <taxon>Eggerthellales</taxon>
        <taxon>Eggerthellaceae</taxon>
        <taxon>Cryptobacterium</taxon>
    </lineage>
</organism>
<dbReference type="Pfam" id="PF07883">
    <property type="entry name" value="Cupin_2"/>
    <property type="match status" value="1"/>
</dbReference>
<dbReference type="Proteomes" id="UP000000954">
    <property type="component" value="Chromosome"/>
</dbReference>
<dbReference type="GO" id="GO:0046872">
    <property type="term" value="F:metal ion binding"/>
    <property type="evidence" value="ECO:0007669"/>
    <property type="project" value="UniProtKB-KW"/>
</dbReference>